<reference evidence="4 5" key="1">
    <citation type="submission" date="2018-01" db="EMBL/GenBank/DDBJ databases">
        <title>Draft genome sequence of Sphaerisporangium sp. 7K107.</title>
        <authorList>
            <person name="Sahin N."/>
            <person name="Saygin H."/>
            <person name="Ay H."/>
        </authorList>
    </citation>
    <scope>NUCLEOTIDE SEQUENCE [LARGE SCALE GENOMIC DNA]</scope>
    <source>
        <strain evidence="4 5">7K107</strain>
    </source>
</reference>
<keyword evidence="1 2" id="KW-0129">CBS domain</keyword>
<dbReference type="InterPro" id="IPR046342">
    <property type="entry name" value="CBS_dom_sf"/>
</dbReference>
<organism evidence="4 5">
    <name type="scientific">Spongiactinospora gelatinilytica</name>
    <dbReference type="NCBI Taxonomy" id="2666298"/>
    <lineage>
        <taxon>Bacteria</taxon>
        <taxon>Bacillati</taxon>
        <taxon>Actinomycetota</taxon>
        <taxon>Actinomycetes</taxon>
        <taxon>Streptosporangiales</taxon>
        <taxon>Streptosporangiaceae</taxon>
        <taxon>Spongiactinospora</taxon>
    </lineage>
</organism>
<protein>
    <submittedName>
        <fullName evidence="4">Histidine kinase</fullName>
    </submittedName>
</protein>
<comment type="caution">
    <text evidence="4">The sequence shown here is derived from an EMBL/GenBank/DDBJ whole genome shotgun (WGS) entry which is preliminary data.</text>
</comment>
<accession>A0A2W2G4X3</accession>
<evidence type="ECO:0000256" key="1">
    <source>
        <dbReference type="ARBA" id="ARBA00023122"/>
    </source>
</evidence>
<name>A0A2W2G4X3_9ACTN</name>
<dbReference type="InterPro" id="IPR051257">
    <property type="entry name" value="Diverse_CBS-Domain"/>
</dbReference>
<evidence type="ECO:0000313" key="5">
    <source>
        <dbReference type="Proteomes" id="UP000248544"/>
    </source>
</evidence>
<dbReference type="InterPro" id="IPR000644">
    <property type="entry name" value="CBS_dom"/>
</dbReference>
<dbReference type="RefSeq" id="WP_111168739.1">
    <property type="nucleotide sequence ID" value="NZ_POUA01000140.1"/>
</dbReference>
<sequence length="142" mass="15295">MLIDAILRNKGTAVATVPPDASVRRLLAVLAEQNIGAVVVSEDGATIDGIVSERDVVRRLNEQGAEVLDAPVSAIMTTEVRTCAPDANVDELRRTMTTHRIRHVPVVNGGRLAGLVSIGDVVKSAIEELETEKAHLVEYIHR</sequence>
<dbReference type="PANTHER" id="PTHR43080">
    <property type="entry name" value="CBS DOMAIN-CONTAINING PROTEIN CBSX3, MITOCHONDRIAL"/>
    <property type="match status" value="1"/>
</dbReference>
<dbReference type="Proteomes" id="UP000248544">
    <property type="component" value="Unassembled WGS sequence"/>
</dbReference>
<dbReference type="SMART" id="SM00116">
    <property type="entry name" value="CBS"/>
    <property type="match status" value="2"/>
</dbReference>
<dbReference type="EMBL" id="POUA01000140">
    <property type="protein sequence ID" value="PZG43251.1"/>
    <property type="molecule type" value="Genomic_DNA"/>
</dbReference>
<dbReference type="Pfam" id="PF00571">
    <property type="entry name" value="CBS"/>
    <property type="match status" value="2"/>
</dbReference>
<keyword evidence="4" id="KW-0418">Kinase</keyword>
<dbReference type="PROSITE" id="PS51371">
    <property type="entry name" value="CBS"/>
    <property type="match status" value="2"/>
</dbReference>
<keyword evidence="5" id="KW-1185">Reference proteome</keyword>
<dbReference type="SUPFAM" id="SSF54631">
    <property type="entry name" value="CBS-domain pair"/>
    <property type="match status" value="1"/>
</dbReference>
<dbReference type="GO" id="GO:0016301">
    <property type="term" value="F:kinase activity"/>
    <property type="evidence" value="ECO:0007669"/>
    <property type="project" value="UniProtKB-KW"/>
</dbReference>
<dbReference type="AlphaFoldDB" id="A0A2W2G4X3"/>
<dbReference type="Gene3D" id="3.10.580.10">
    <property type="entry name" value="CBS-domain"/>
    <property type="match status" value="1"/>
</dbReference>
<dbReference type="PANTHER" id="PTHR43080:SF2">
    <property type="entry name" value="CBS DOMAIN-CONTAINING PROTEIN"/>
    <property type="match status" value="1"/>
</dbReference>
<dbReference type="CDD" id="cd04623">
    <property type="entry name" value="CBS_pair_bac_euk"/>
    <property type="match status" value="1"/>
</dbReference>
<proteinExistence type="predicted"/>
<gene>
    <name evidence="4" type="ORF">C1I98_18650</name>
</gene>
<feature type="domain" description="CBS" evidence="3">
    <location>
        <begin position="76"/>
        <end position="131"/>
    </location>
</feature>
<evidence type="ECO:0000313" key="4">
    <source>
        <dbReference type="EMBL" id="PZG43251.1"/>
    </source>
</evidence>
<dbReference type="InterPro" id="IPR044725">
    <property type="entry name" value="CBSX3_CBS_dom"/>
</dbReference>
<evidence type="ECO:0000259" key="3">
    <source>
        <dbReference type="PROSITE" id="PS51371"/>
    </source>
</evidence>
<keyword evidence="4" id="KW-0808">Transferase</keyword>
<evidence type="ECO:0000256" key="2">
    <source>
        <dbReference type="PROSITE-ProRule" id="PRU00703"/>
    </source>
</evidence>
<feature type="domain" description="CBS" evidence="3">
    <location>
        <begin position="8"/>
        <end position="66"/>
    </location>
</feature>